<accession>A0A150GNH1</accession>
<feature type="compositionally biased region" description="Polar residues" evidence="1">
    <location>
        <begin position="100"/>
        <end position="112"/>
    </location>
</feature>
<dbReference type="OrthoDB" id="524634at2759"/>
<keyword evidence="3" id="KW-1185">Reference proteome</keyword>
<dbReference type="EMBL" id="LSYV01000013">
    <property type="protein sequence ID" value="KXZ51406.1"/>
    <property type="molecule type" value="Genomic_DNA"/>
</dbReference>
<gene>
    <name evidence="2" type="ORF">GPECTOR_12g368</name>
</gene>
<dbReference type="Proteomes" id="UP000075714">
    <property type="component" value="Unassembled WGS sequence"/>
</dbReference>
<comment type="caution">
    <text evidence="2">The sequence shown here is derived from an EMBL/GenBank/DDBJ whole genome shotgun (WGS) entry which is preliminary data.</text>
</comment>
<organism evidence="2 3">
    <name type="scientific">Gonium pectorale</name>
    <name type="common">Green alga</name>
    <dbReference type="NCBI Taxonomy" id="33097"/>
    <lineage>
        <taxon>Eukaryota</taxon>
        <taxon>Viridiplantae</taxon>
        <taxon>Chlorophyta</taxon>
        <taxon>core chlorophytes</taxon>
        <taxon>Chlorophyceae</taxon>
        <taxon>CS clade</taxon>
        <taxon>Chlamydomonadales</taxon>
        <taxon>Volvocaceae</taxon>
        <taxon>Gonium</taxon>
    </lineage>
</organism>
<reference evidence="3" key="1">
    <citation type="journal article" date="2016" name="Nat. Commun.">
        <title>The Gonium pectorale genome demonstrates co-option of cell cycle regulation during the evolution of multicellularity.</title>
        <authorList>
            <person name="Hanschen E.R."/>
            <person name="Marriage T.N."/>
            <person name="Ferris P.J."/>
            <person name="Hamaji T."/>
            <person name="Toyoda A."/>
            <person name="Fujiyama A."/>
            <person name="Neme R."/>
            <person name="Noguchi H."/>
            <person name="Minakuchi Y."/>
            <person name="Suzuki M."/>
            <person name="Kawai-Toyooka H."/>
            <person name="Smith D.R."/>
            <person name="Sparks H."/>
            <person name="Anderson J."/>
            <person name="Bakaric R."/>
            <person name="Luria V."/>
            <person name="Karger A."/>
            <person name="Kirschner M.W."/>
            <person name="Durand P.M."/>
            <person name="Michod R.E."/>
            <person name="Nozaki H."/>
            <person name="Olson B.J."/>
        </authorList>
    </citation>
    <scope>NUCLEOTIDE SEQUENCE [LARGE SCALE GENOMIC DNA]</scope>
    <source>
        <strain evidence="3">NIES-2863</strain>
    </source>
</reference>
<proteinExistence type="predicted"/>
<protein>
    <submittedName>
        <fullName evidence="2">Uncharacterized protein</fullName>
    </submittedName>
</protein>
<name>A0A150GNH1_GONPE</name>
<evidence type="ECO:0000313" key="3">
    <source>
        <dbReference type="Proteomes" id="UP000075714"/>
    </source>
</evidence>
<evidence type="ECO:0000313" key="2">
    <source>
        <dbReference type="EMBL" id="KXZ51406.1"/>
    </source>
</evidence>
<feature type="region of interest" description="Disordered" evidence="1">
    <location>
        <begin position="94"/>
        <end position="135"/>
    </location>
</feature>
<sequence length="135" mass="14031">MIALPGAWAMGDGMVLEMAPYPCPPTAGRRRRASVTSYISTGSESLARLAGSFTASMNEYIQDLAQWATESGPEEEGAREGEITVDGGSFYDGGQLLFPRSNSYPRSGSAGCSDSKRSSGGTPAPPAAASSKKDD</sequence>
<dbReference type="AlphaFoldDB" id="A0A150GNH1"/>
<feature type="compositionally biased region" description="Low complexity" evidence="1">
    <location>
        <begin position="118"/>
        <end position="135"/>
    </location>
</feature>
<evidence type="ECO:0000256" key="1">
    <source>
        <dbReference type="SAM" id="MobiDB-lite"/>
    </source>
</evidence>